<dbReference type="Pfam" id="PF04471">
    <property type="entry name" value="Mrr_cat"/>
    <property type="match status" value="1"/>
</dbReference>
<dbReference type="EMBL" id="LNCD01000073">
    <property type="protein sequence ID" value="KWV52145.1"/>
    <property type="molecule type" value="Genomic_DNA"/>
</dbReference>
<evidence type="ECO:0000259" key="1">
    <source>
        <dbReference type="Pfam" id="PF04471"/>
    </source>
</evidence>
<gene>
    <name evidence="2" type="ORF">AS026_05220</name>
</gene>
<feature type="domain" description="Restriction endonuclease type IV Mrr" evidence="1">
    <location>
        <begin position="2"/>
        <end position="80"/>
    </location>
</feature>
<dbReference type="GO" id="GO:0003677">
    <property type="term" value="F:DNA binding"/>
    <property type="evidence" value="ECO:0007669"/>
    <property type="project" value="InterPro"/>
</dbReference>
<dbReference type="Proteomes" id="UP000068164">
    <property type="component" value="Unassembled WGS sequence"/>
</dbReference>
<proteinExistence type="predicted"/>
<dbReference type="GO" id="GO:0004519">
    <property type="term" value="F:endonuclease activity"/>
    <property type="evidence" value="ECO:0007669"/>
    <property type="project" value="InterPro"/>
</dbReference>
<dbReference type="AlphaFoldDB" id="A0A120FLE1"/>
<keyword evidence="3" id="KW-1185">Reference proteome</keyword>
<dbReference type="RefSeq" id="WP_007538715.1">
    <property type="nucleotide sequence ID" value="NZ_LNCD01000073.1"/>
</dbReference>
<organism evidence="2 3">
    <name type="scientific">Rhizobium altiplani</name>
    <dbReference type="NCBI Taxonomy" id="1864509"/>
    <lineage>
        <taxon>Bacteria</taxon>
        <taxon>Pseudomonadati</taxon>
        <taxon>Pseudomonadota</taxon>
        <taxon>Alphaproteobacteria</taxon>
        <taxon>Hyphomicrobiales</taxon>
        <taxon>Rhizobiaceae</taxon>
        <taxon>Rhizobium/Agrobacterium group</taxon>
        <taxon>Rhizobium</taxon>
    </lineage>
</organism>
<reference evidence="2 3" key="1">
    <citation type="submission" date="2015-11" db="EMBL/GenBank/DDBJ databases">
        <title>Draft Genome Sequence of the Strain BR 10423 (Rhizobium sp.) isolated from nodules of Mimosa pudica.</title>
        <authorList>
            <person name="Barauna A.C."/>
            <person name="Zilli J.E."/>
            <person name="Simoes-Araujo J.L."/>
            <person name="Reis V.M."/>
            <person name="James E.K."/>
            <person name="Reis F.B.Jr."/>
            <person name="Rouws L.F."/>
            <person name="Passos S.R."/>
            <person name="Gois S.R."/>
        </authorList>
    </citation>
    <scope>NUCLEOTIDE SEQUENCE [LARGE SCALE GENOMIC DNA]</scope>
    <source>
        <strain evidence="2 3">BR10423</strain>
    </source>
</reference>
<evidence type="ECO:0000313" key="3">
    <source>
        <dbReference type="Proteomes" id="UP000068164"/>
    </source>
</evidence>
<dbReference type="GO" id="GO:0009307">
    <property type="term" value="P:DNA restriction-modification system"/>
    <property type="evidence" value="ECO:0007669"/>
    <property type="project" value="InterPro"/>
</dbReference>
<evidence type="ECO:0000313" key="2">
    <source>
        <dbReference type="EMBL" id="KWV52145.1"/>
    </source>
</evidence>
<protein>
    <recommendedName>
        <fullName evidence="1">Restriction endonuclease type IV Mrr domain-containing protein</fullName>
    </recommendedName>
</protein>
<name>A0A120FLE1_9HYPH</name>
<dbReference type="InterPro" id="IPR007560">
    <property type="entry name" value="Restrct_endonuc_IV_Mrr"/>
</dbReference>
<dbReference type="OrthoDB" id="2960996at2"/>
<accession>A0A120FLE1</accession>
<comment type="caution">
    <text evidence="2">The sequence shown here is derived from an EMBL/GenBank/DDBJ whole genome shotgun (WGS) entry which is preliminary data.</text>
</comment>
<sequence length="130" mass="14056">MEAFAHDYLLALGLVVDVPPGRGPDGGRDILVKETLKGKLASRSFTWLVSCKHYATSGKAVGTEHETNITDRLAQHKADGFIGFYSTVASAALMNALRICAIREKSQSSRYTTDLISRVASMTSDYPACS</sequence>